<keyword evidence="3" id="KW-0808">Transferase</keyword>
<dbReference type="InterPro" id="IPR003406">
    <property type="entry name" value="Glyco_trans_14"/>
</dbReference>
<comment type="subcellular location">
    <subcellularLocation>
        <location evidence="1">Membrane</location>
        <topology evidence="1">Single-pass type II membrane protein</topology>
    </subcellularLocation>
</comment>
<evidence type="ECO:0000256" key="2">
    <source>
        <dbReference type="ARBA" id="ARBA00022676"/>
    </source>
</evidence>
<keyword evidence="4 7" id="KW-0472">Membrane</keyword>
<evidence type="ECO:0008006" key="10">
    <source>
        <dbReference type="Google" id="ProtNLM"/>
    </source>
</evidence>
<accession>A0AAQ3XBA8</accession>
<evidence type="ECO:0000256" key="4">
    <source>
        <dbReference type="ARBA" id="ARBA00023136"/>
    </source>
</evidence>
<feature type="region of interest" description="Disordered" evidence="6">
    <location>
        <begin position="126"/>
        <end position="149"/>
    </location>
</feature>
<evidence type="ECO:0000313" key="8">
    <source>
        <dbReference type="EMBL" id="WVZ91481.1"/>
    </source>
</evidence>
<dbReference type="AlphaFoldDB" id="A0AAQ3XBA8"/>
<evidence type="ECO:0000256" key="6">
    <source>
        <dbReference type="SAM" id="MobiDB-lite"/>
    </source>
</evidence>
<organism evidence="8 9">
    <name type="scientific">Paspalum notatum var. saurae</name>
    <dbReference type="NCBI Taxonomy" id="547442"/>
    <lineage>
        <taxon>Eukaryota</taxon>
        <taxon>Viridiplantae</taxon>
        <taxon>Streptophyta</taxon>
        <taxon>Embryophyta</taxon>
        <taxon>Tracheophyta</taxon>
        <taxon>Spermatophyta</taxon>
        <taxon>Magnoliopsida</taxon>
        <taxon>Liliopsida</taxon>
        <taxon>Poales</taxon>
        <taxon>Poaceae</taxon>
        <taxon>PACMAD clade</taxon>
        <taxon>Panicoideae</taxon>
        <taxon>Andropogonodae</taxon>
        <taxon>Paspaleae</taxon>
        <taxon>Paspalinae</taxon>
        <taxon>Paspalum</taxon>
    </lineage>
</organism>
<evidence type="ECO:0000313" key="9">
    <source>
        <dbReference type="Proteomes" id="UP001341281"/>
    </source>
</evidence>
<dbReference type="GO" id="GO:0016020">
    <property type="term" value="C:membrane"/>
    <property type="evidence" value="ECO:0007669"/>
    <property type="project" value="UniProtKB-SubCell"/>
</dbReference>
<evidence type="ECO:0000256" key="1">
    <source>
        <dbReference type="ARBA" id="ARBA00004606"/>
    </source>
</evidence>
<keyword evidence="7" id="KW-0812">Transmembrane</keyword>
<keyword evidence="9" id="KW-1185">Reference proteome</keyword>
<proteinExistence type="predicted"/>
<protein>
    <recommendedName>
        <fullName evidence="10">Core-2/I-branching beta-16-N-acetylglucosaminyltransferase family protein</fullName>
    </recommendedName>
</protein>
<sequence>MADDEKIKPLPTPAVEAKDKVNPPAPAGVRPNPRPIGKQSSRLASLNSLYAIGMQGAAAAAVAVDVNSKDGASIRPPPQPGRAAAALLPPRLLRPLLLVAVLGTGFLAVLALLLGGGSTSPTLLPGLSAAPRRPQLHQQPCPGAADADADAASPLDRWTRAPASAWHNMSDEELLWAASWQPRVYRYPYRRTPKVAFMFLTRGPLPLAPLWDRFFAGAADRALYSVYVHATPGYRLNLPPSSAFHRRLVPSQPTRWGEASMLDAERRLLANALLDPGNHRFVLLSESCAPLFAFPAVHAYLTRSRHSFVGAFDDPGPLGRGRYRPALAPEVVRRQWRKGAQWFELERDLAVAVVADARYYPKFREHCRAPCYADEHYLPTVMTVEAPGRIANRSVTWVDWSRGGAHPATFGERDVDEAFLRRLTTAAAQGNCTYNGQPAEVCFLFARKFAPAALRPLMRLAPKLLGYG</sequence>
<keyword evidence="7" id="KW-1133">Transmembrane helix</keyword>
<reference evidence="8 9" key="1">
    <citation type="submission" date="2024-02" db="EMBL/GenBank/DDBJ databases">
        <title>High-quality chromosome-scale genome assembly of Pensacola bahiagrass (Paspalum notatum Flugge var. saurae).</title>
        <authorList>
            <person name="Vega J.M."/>
            <person name="Podio M."/>
            <person name="Orjuela J."/>
            <person name="Siena L.A."/>
            <person name="Pessino S.C."/>
            <person name="Combes M.C."/>
            <person name="Mariac C."/>
            <person name="Albertini E."/>
            <person name="Pupilli F."/>
            <person name="Ortiz J.P.A."/>
            <person name="Leblanc O."/>
        </authorList>
    </citation>
    <scope>NUCLEOTIDE SEQUENCE [LARGE SCALE GENOMIC DNA]</scope>
    <source>
        <strain evidence="8">R1</strain>
        <tissue evidence="8">Leaf</tissue>
    </source>
</reference>
<name>A0AAQ3XBA8_PASNO</name>
<dbReference type="Proteomes" id="UP001341281">
    <property type="component" value="Chromosome 08"/>
</dbReference>
<feature type="transmembrane region" description="Helical" evidence="7">
    <location>
        <begin position="96"/>
        <end position="115"/>
    </location>
</feature>
<keyword evidence="5" id="KW-0325">Glycoprotein</keyword>
<keyword evidence="2" id="KW-0328">Glycosyltransferase</keyword>
<evidence type="ECO:0000256" key="7">
    <source>
        <dbReference type="SAM" id="Phobius"/>
    </source>
</evidence>
<dbReference type="PANTHER" id="PTHR31042">
    <property type="entry name" value="CORE-2/I-BRANCHING BETA-1,6-N-ACETYLGLUCOSAMINYLTRANSFERASE FAMILY PROTEIN-RELATED"/>
    <property type="match status" value="1"/>
</dbReference>
<dbReference type="EMBL" id="CP144752">
    <property type="protein sequence ID" value="WVZ91481.1"/>
    <property type="molecule type" value="Genomic_DNA"/>
</dbReference>
<feature type="region of interest" description="Disordered" evidence="6">
    <location>
        <begin position="1"/>
        <end position="39"/>
    </location>
</feature>
<gene>
    <name evidence="8" type="ORF">U9M48_037647</name>
</gene>
<dbReference type="Pfam" id="PF02485">
    <property type="entry name" value="Branch"/>
    <property type="match status" value="1"/>
</dbReference>
<dbReference type="InterPro" id="IPR044174">
    <property type="entry name" value="BC10-like"/>
</dbReference>
<evidence type="ECO:0000256" key="5">
    <source>
        <dbReference type="ARBA" id="ARBA00023180"/>
    </source>
</evidence>
<dbReference type="GO" id="GO:0016757">
    <property type="term" value="F:glycosyltransferase activity"/>
    <property type="evidence" value="ECO:0007669"/>
    <property type="project" value="UniProtKB-KW"/>
</dbReference>
<evidence type="ECO:0000256" key="3">
    <source>
        <dbReference type="ARBA" id="ARBA00022679"/>
    </source>
</evidence>
<dbReference type="PANTHER" id="PTHR31042:SF128">
    <property type="entry name" value="EXPRESSED PROTEIN"/>
    <property type="match status" value="1"/>
</dbReference>